<dbReference type="EMBL" id="JACLYU010000005">
    <property type="protein sequence ID" value="MBM6699563.1"/>
    <property type="molecule type" value="Genomic_DNA"/>
</dbReference>
<sequence>MSEEDFNSRVKATVRKLLAKVNRVPFLFVGSGLSMRYMGTENWQGLLEWVCESVGAPMKPFYSYMQRARAEQYDEVNTIYPYITTLMERDFADALGNASMVEWAQQHAHELNQGVSAMKIYIADHLSEAKPDHNNDELHLLQKASHHVAGVITTNYDRLMEDYIFPGYQAYVQQEDLLFSQLTGIGEIYKIHGSVENPESLILNERDYQQLAERQQYLLSKILTIFGEYPIIFLGYSMSDQDIRDIINAIAQCAGTQHTREMSERFIFVEYSAEQEIQTAIYGTERQNVEMTKIATSDFGPIYKAIAATNMKYAPKVLRQITQQLYEAAYSGGKAQSIVFSDLENMDELPQDAEIVVGVGVKGYGKPVASEDLYEDILFHNKNLAVNLVVEEYLERYIPQGGVPMYYYLSQYGDGPLGKKTREEIEQRQCFDDYLSKTQKKTRKNWRDTNRLSEWSIESLRLKFGVNAYKHVTLLKFGEIDLTALEQMIKTTARTMLESGQKLDSDIRKDIRIYDFLKYGIPYLNK</sequence>
<reference evidence="1" key="1">
    <citation type="submission" date="2020-08" db="EMBL/GenBank/DDBJ databases">
        <authorList>
            <person name="Cejkova D."/>
            <person name="Kubasova T."/>
            <person name="Jahodarova E."/>
            <person name="Rychlik I."/>
        </authorList>
    </citation>
    <scope>NUCLEOTIDE SEQUENCE</scope>
    <source>
        <strain evidence="1">An836</strain>
    </source>
</reference>
<reference evidence="1" key="2">
    <citation type="journal article" date="2021" name="Sci. Rep.">
        <title>The distribution of antibiotic resistance genes in chicken gut microbiota commensals.</title>
        <authorList>
            <person name="Juricova H."/>
            <person name="Matiasovicova J."/>
            <person name="Kubasova T."/>
            <person name="Cejkova D."/>
            <person name="Rychlik I."/>
        </authorList>
    </citation>
    <scope>NUCLEOTIDE SEQUENCE</scope>
    <source>
        <strain evidence="1">An836</strain>
    </source>
</reference>
<keyword evidence="2" id="KW-1185">Reference proteome</keyword>
<accession>A0A938WYW1</accession>
<dbReference type="RefSeq" id="WP_204468402.1">
    <property type="nucleotide sequence ID" value="NZ_JACLYU010000005.1"/>
</dbReference>
<protein>
    <submittedName>
        <fullName evidence="1">SIR2 family protein</fullName>
    </submittedName>
</protein>
<dbReference type="InterPro" id="IPR011202">
    <property type="entry name" value="UCP014677"/>
</dbReference>
<name>A0A938WYW1_9BIFI</name>
<dbReference type="Proteomes" id="UP000718821">
    <property type="component" value="Unassembled WGS sequence"/>
</dbReference>
<evidence type="ECO:0000313" key="2">
    <source>
        <dbReference type="Proteomes" id="UP000718821"/>
    </source>
</evidence>
<evidence type="ECO:0000313" key="1">
    <source>
        <dbReference type="EMBL" id="MBM6699563.1"/>
    </source>
</evidence>
<gene>
    <name evidence="1" type="ORF">H7U32_04370</name>
</gene>
<organism evidence="1 2">
    <name type="scientific">Bifidobacterium pullorum subsp. saeculare</name>
    <dbReference type="NCBI Taxonomy" id="78257"/>
    <lineage>
        <taxon>Bacteria</taxon>
        <taxon>Bacillati</taxon>
        <taxon>Actinomycetota</taxon>
        <taxon>Actinomycetes</taxon>
        <taxon>Bifidobacteriales</taxon>
        <taxon>Bifidobacteriaceae</taxon>
        <taxon>Bifidobacterium</taxon>
    </lineage>
</organism>
<dbReference type="Pfam" id="PF13289">
    <property type="entry name" value="SIR2_2"/>
    <property type="match status" value="1"/>
</dbReference>
<comment type="caution">
    <text evidence="1">The sequence shown here is derived from an EMBL/GenBank/DDBJ whole genome shotgun (WGS) entry which is preliminary data.</text>
</comment>
<proteinExistence type="predicted"/>
<dbReference type="PIRSF" id="PIRSF014677">
    <property type="entry name" value="UCP014677"/>
    <property type="match status" value="1"/>
</dbReference>
<dbReference type="AlphaFoldDB" id="A0A938WYW1"/>